<dbReference type="InterPro" id="IPR002528">
    <property type="entry name" value="MATE_fam"/>
</dbReference>
<dbReference type="PANTHER" id="PTHR43298:SF2">
    <property type="entry name" value="FMN_FAD EXPORTER YEEO-RELATED"/>
    <property type="match status" value="1"/>
</dbReference>
<dbReference type="Pfam" id="PF01554">
    <property type="entry name" value="MatE"/>
    <property type="match status" value="1"/>
</dbReference>
<reference evidence="3" key="1">
    <citation type="submission" date="2018-05" db="EMBL/GenBank/DDBJ databases">
        <authorList>
            <person name="Lanie J.A."/>
            <person name="Ng W.-L."/>
            <person name="Kazmierczak K.M."/>
            <person name="Andrzejewski T.M."/>
            <person name="Davidsen T.M."/>
            <person name="Wayne K.J."/>
            <person name="Tettelin H."/>
            <person name="Glass J.I."/>
            <person name="Rusch D."/>
            <person name="Podicherti R."/>
            <person name="Tsui H.-C.T."/>
            <person name="Winkler M.E."/>
        </authorList>
    </citation>
    <scope>NUCLEOTIDE SEQUENCE</scope>
</reference>
<dbReference type="InterPro" id="IPR050222">
    <property type="entry name" value="MATE_MdtK"/>
</dbReference>
<keyword evidence="2" id="KW-0812">Transmembrane</keyword>
<keyword evidence="2" id="KW-0472">Membrane</keyword>
<feature type="transmembrane region" description="Helical" evidence="2">
    <location>
        <begin position="32"/>
        <end position="54"/>
    </location>
</feature>
<feature type="transmembrane region" description="Helical" evidence="2">
    <location>
        <begin position="105"/>
        <end position="126"/>
    </location>
</feature>
<sequence length="167" mass="17099">LTFMMAIGVTQATTILVGQAVGAGDPARARKSAGAGLLIVSVLMTLTGATFLSVPSVLARIYTTDTAVVALAATLIPVAGIFQIFDGLQAVASGVLRGVGDTLAPMVVNLIGFWLIGLPVSLYLGFPGGLGPLGLWWGMAVGLAAVATALLLRVRVRLSRNLTRLTL</sequence>
<evidence type="ECO:0000256" key="1">
    <source>
        <dbReference type="ARBA" id="ARBA00022448"/>
    </source>
</evidence>
<organism evidence="3">
    <name type="scientific">marine metagenome</name>
    <dbReference type="NCBI Taxonomy" id="408172"/>
    <lineage>
        <taxon>unclassified sequences</taxon>
        <taxon>metagenomes</taxon>
        <taxon>ecological metagenomes</taxon>
    </lineage>
</organism>
<evidence type="ECO:0008006" key="4">
    <source>
        <dbReference type="Google" id="ProtNLM"/>
    </source>
</evidence>
<dbReference type="GO" id="GO:0005886">
    <property type="term" value="C:plasma membrane"/>
    <property type="evidence" value="ECO:0007669"/>
    <property type="project" value="TreeGrafter"/>
</dbReference>
<gene>
    <name evidence="3" type="ORF">METZ01_LOCUS178384</name>
</gene>
<evidence type="ECO:0000313" key="3">
    <source>
        <dbReference type="EMBL" id="SVB25530.1"/>
    </source>
</evidence>
<dbReference type="GO" id="GO:0015297">
    <property type="term" value="F:antiporter activity"/>
    <property type="evidence" value="ECO:0007669"/>
    <property type="project" value="InterPro"/>
</dbReference>
<evidence type="ECO:0000256" key="2">
    <source>
        <dbReference type="SAM" id="Phobius"/>
    </source>
</evidence>
<keyword evidence="2" id="KW-1133">Transmembrane helix</keyword>
<keyword evidence="1" id="KW-0813">Transport</keyword>
<feature type="transmembrane region" description="Helical" evidence="2">
    <location>
        <begin position="66"/>
        <end position="85"/>
    </location>
</feature>
<dbReference type="PANTHER" id="PTHR43298">
    <property type="entry name" value="MULTIDRUG RESISTANCE PROTEIN NORM-RELATED"/>
    <property type="match status" value="1"/>
</dbReference>
<accession>A0A382CHK7</accession>
<feature type="transmembrane region" description="Helical" evidence="2">
    <location>
        <begin position="133"/>
        <end position="152"/>
    </location>
</feature>
<feature type="non-terminal residue" evidence="3">
    <location>
        <position position="1"/>
    </location>
</feature>
<name>A0A382CHK7_9ZZZZ</name>
<proteinExistence type="predicted"/>
<dbReference type="EMBL" id="UINC01034536">
    <property type="protein sequence ID" value="SVB25530.1"/>
    <property type="molecule type" value="Genomic_DNA"/>
</dbReference>
<protein>
    <recommendedName>
        <fullName evidence="4">Polysaccharide biosynthesis protein C-terminal domain-containing protein</fullName>
    </recommendedName>
</protein>
<dbReference type="AlphaFoldDB" id="A0A382CHK7"/>
<dbReference type="GO" id="GO:0042910">
    <property type="term" value="F:xenobiotic transmembrane transporter activity"/>
    <property type="evidence" value="ECO:0007669"/>
    <property type="project" value="InterPro"/>
</dbReference>